<evidence type="ECO:0000259" key="12">
    <source>
        <dbReference type="PROSITE" id="PS50011"/>
    </source>
</evidence>
<evidence type="ECO:0000256" key="9">
    <source>
        <dbReference type="ARBA" id="ARBA00023157"/>
    </source>
</evidence>
<keyword evidence="5" id="KW-0547">Nucleotide-binding</keyword>
<keyword evidence="9" id="KW-1015">Disulfide bond</keyword>
<name>A0A6P5S4D9_PRUAV</name>
<keyword evidence="2" id="KW-1003">Cell membrane</keyword>
<dbReference type="Gene3D" id="1.10.510.10">
    <property type="entry name" value="Transferase(Phosphotransferase) domain 1"/>
    <property type="match status" value="1"/>
</dbReference>
<evidence type="ECO:0000259" key="13">
    <source>
        <dbReference type="PROSITE" id="PS51782"/>
    </source>
</evidence>
<dbReference type="PANTHER" id="PTHR45927">
    <property type="entry name" value="LYSM-DOMAIN RECEPTOR-LIKE KINASE-RELATED"/>
    <property type="match status" value="1"/>
</dbReference>
<dbReference type="InterPro" id="IPR056562">
    <property type="entry name" value="LysM2_CERK1_LYK3_4_5"/>
</dbReference>
<dbReference type="InterPro" id="IPR011009">
    <property type="entry name" value="Kinase-like_dom_sf"/>
</dbReference>
<dbReference type="PROSITE" id="PS51782">
    <property type="entry name" value="LYSM"/>
    <property type="match status" value="2"/>
</dbReference>
<dbReference type="SMART" id="SM00220">
    <property type="entry name" value="S_TKc"/>
    <property type="match status" value="1"/>
</dbReference>
<dbReference type="SMART" id="SM00257">
    <property type="entry name" value="LysM"/>
    <property type="match status" value="2"/>
</dbReference>
<dbReference type="GO" id="GO:0005886">
    <property type="term" value="C:plasma membrane"/>
    <property type="evidence" value="ECO:0007669"/>
    <property type="project" value="UniProtKB-SubCell"/>
</dbReference>
<evidence type="ECO:0000313" key="14">
    <source>
        <dbReference type="Proteomes" id="UP000515124"/>
    </source>
</evidence>
<sequence length="696" mass="76572">MVETSVSRDPQKHWNIFQLKSQPFFLARAHLSIPRKMSFLSLILSAIILTTFCCCSLIVAQQPYEGQAFTDCYNTNTYSKSVLGYSCNGVNKSCQTYLTFRSQPPYNSVSAISAMLASDPSQIAEINSVSETATFETNKLVIVPITCSCSGDFYQLNTSHVVVHGDTYFVIANNTLQGLSTCQAMMNQNTNLTTKELYSGTRLSVPLRCACPTKNQTDVGTKYLLTYIIAQGDYVSKISARFDSDTGRTLEANGLSEQVSTVYPFTTLLVPLQNPPSSSQTIEPPSSSPSPPAPPSTSSNNSTKKWVYALVGVLGGGAFVLVIGIIIFCTFFRRSRGTKGFNSIIVSESLEALEKPLEKKEEEGSQDFLEALSGIAQSLKVYKFEELQRATDDFSSTYLIKGSVYRGSINGDLAAIKKMNGDASTEINLLNKTSHSNLICLSGVCFHDGHWYLIYEYAVNGPLSDWIYYSNNDGKFLNWTQRIKILLDVASGLNYLHSFTTPPHVHKDIKSSNILLDSDFRGKIANLGLARSTEAPEGEVPLTNHIVGTIGYMAPEYLENGLISTKLDVYAFGALMLEILTGKEVAVLYEENRQLSDLLNSVLNDEDGPQSLRHFIDPSMQESYPPELALFVIRLIHSCLNKNPAARPAMEEMVQFLSRTMSNSLGWELSSNISGYQGTEGFIDGRETGTGSQSTT</sequence>
<dbReference type="AlphaFoldDB" id="A0A6P5S4D9"/>
<proteinExistence type="predicted"/>
<keyword evidence="14" id="KW-1185">Reference proteome</keyword>
<feature type="domain" description="Protein kinase" evidence="12">
    <location>
        <begin position="308"/>
        <end position="657"/>
    </location>
</feature>
<keyword evidence="8 11" id="KW-0472">Membrane</keyword>
<protein>
    <submittedName>
        <fullName evidence="15">LysM domain receptor-like kinase 4 isoform X1</fullName>
    </submittedName>
</protein>
<dbReference type="Pfam" id="PF23446">
    <property type="entry name" value="LysM1_NFP_LYK"/>
    <property type="match status" value="1"/>
</dbReference>
<evidence type="ECO:0000256" key="4">
    <source>
        <dbReference type="ARBA" id="ARBA00022729"/>
    </source>
</evidence>
<dbReference type="GO" id="GO:0004672">
    <property type="term" value="F:protein kinase activity"/>
    <property type="evidence" value="ECO:0007669"/>
    <property type="project" value="InterPro"/>
</dbReference>
<dbReference type="GO" id="GO:0051707">
    <property type="term" value="P:response to other organism"/>
    <property type="evidence" value="ECO:0007669"/>
    <property type="project" value="UniProtKB-ARBA"/>
</dbReference>
<reference evidence="15" key="1">
    <citation type="submission" date="2025-08" db="UniProtKB">
        <authorList>
            <consortium name="RefSeq"/>
        </authorList>
    </citation>
    <scope>IDENTIFICATION</scope>
</reference>
<dbReference type="Proteomes" id="UP000515124">
    <property type="component" value="Unplaced"/>
</dbReference>
<evidence type="ECO:0000256" key="3">
    <source>
        <dbReference type="ARBA" id="ARBA00022692"/>
    </source>
</evidence>
<feature type="region of interest" description="Disordered" evidence="10">
    <location>
        <begin position="274"/>
        <end position="301"/>
    </location>
</feature>
<feature type="transmembrane region" description="Helical" evidence="11">
    <location>
        <begin position="306"/>
        <end position="332"/>
    </location>
</feature>
<dbReference type="PROSITE" id="PS50011">
    <property type="entry name" value="PROTEIN_KINASE_DOM"/>
    <property type="match status" value="1"/>
</dbReference>
<dbReference type="GeneID" id="110753012"/>
<dbReference type="GO" id="GO:0005524">
    <property type="term" value="F:ATP binding"/>
    <property type="evidence" value="ECO:0007669"/>
    <property type="project" value="UniProtKB-KW"/>
</dbReference>
<dbReference type="Pfam" id="PF23472">
    <property type="entry name" value="LysM2_CERK1_LYK3_4_5"/>
    <property type="match status" value="1"/>
</dbReference>
<evidence type="ECO:0000256" key="7">
    <source>
        <dbReference type="ARBA" id="ARBA00022989"/>
    </source>
</evidence>
<evidence type="ECO:0000256" key="8">
    <source>
        <dbReference type="ARBA" id="ARBA00023136"/>
    </source>
</evidence>
<gene>
    <name evidence="15" type="primary">LOC110753012</name>
</gene>
<evidence type="ECO:0000256" key="5">
    <source>
        <dbReference type="ARBA" id="ARBA00022741"/>
    </source>
</evidence>
<feature type="compositionally biased region" description="Low complexity" evidence="10">
    <location>
        <begin position="275"/>
        <end position="285"/>
    </location>
</feature>
<evidence type="ECO:0000256" key="6">
    <source>
        <dbReference type="ARBA" id="ARBA00022840"/>
    </source>
</evidence>
<dbReference type="InterPro" id="IPR000719">
    <property type="entry name" value="Prot_kinase_dom"/>
</dbReference>
<dbReference type="InterPro" id="IPR052611">
    <property type="entry name" value="Plant_RLK_LysM"/>
</dbReference>
<dbReference type="Pfam" id="PF00069">
    <property type="entry name" value="Pkinase"/>
    <property type="match status" value="1"/>
</dbReference>
<comment type="subcellular location">
    <subcellularLocation>
        <location evidence="1">Cell membrane</location>
        <topology evidence="1">Single-pass membrane protein</topology>
    </subcellularLocation>
</comment>
<feature type="compositionally biased region" description="Pro residues" evidence="10">
    <location>
        <begin position="286"/>
        <end position="295"/>
    </location>
</feature>
<dbReference type="Gene3D" id="3.30.200.20">
    <property type="entry name" value="Phosphorylase Kinase, domain 1"/>
    <property type="match status" value="1"/>
</dbReference>
<dbReference type="RefSeq" id="XP_021809497.1">
    <property type="nucleotide sequence ID" value="XM_021953805.1"/>
</dbReference>
<accession>A0A6P5S4D9</accession>
<evidence type="ECO:0000256" key="2">
    <source>
        <dbReference type="ARBA" id="ARBA00022475"/>
    </source>
</evidence>
<evidence type="ECO:0000313" key="15">
    <source>
        <dbReference type="RefSeq" id="XP_021809497.1"/>
    </source>
</evidence>
<keyword evidence="6" id="KW-0067">ATP-binding</keyword>
<keyword evidence="7 11" id="KW-1133">Transmembrane helix</keyword>
<dbReference type="SUPFAM" id="SSF56112">
    <property type="entry name" value="Protein kinase-like (PK-like)"/>
    <property type="match status" value="1"/>
</dbReference>
<dbReference type="KEGG" id="pavi:110753012"/>
<dbReference type="InterPro" id="IPR056563">
    <property type="entry name" value="LysM3_LYK4_5"/>
</dbReference>
<dbReference type="Pfam" id="PF23473">
    <property type="entry name" value="LysM3_LYK4_5"/>
    <property type="match status" value="1"/>
</dbReference>
<keyword evidence="3 11" id="KW-0812">Transmembrane</keyword>
<evidence type="ECO:0000256" key="1">
    <source>
        <dbReference type="ARBA" id="ARBA00004162"/>
    </source>
</evidence>
<evidence type="ECO:0000256" key="11">
    <source>
        <dbReference type="SAM" id="Phobius"/>
    </source>
</evidence>
<dbReference type="InterPro" id="IPR056561">
    <property type="entry name" value="NFP_LYK_LysM1"/>
</dbReference>
<organism evidence="14 15">
    <name type="scientific">Prunus avium</name>
    <name type="common">Cherry</name>
    <name type="synonym">Cerasus avium</name>
    <dbReference type="NCBI Taxonomy" id="42229"/>
    <lineage>
        <taxon>Eukaryota</taxon>
        <taxon>Viridiplantae</taxon>
        <taxon>Streptophyta</taxon>
        <taxon>Embryophyta</taxon>
        <taxon>Tracheophyta</taxon>
        <taxon>Spermatophyta</taxon>
        <taxon>Magnoliopsida</taxon>
        <taxon>eudicotyledons</taxon>
        <taxon>Gunneridae</taxon>
        <taxon>Pentapetalae</taxon>
        <taxon>rosids</taxon>
        <taxon>fabids</taxon>
        <taxon>Rosales</taxon>
        <taxon>Rosaceae</taxon>
        <taxon>Amygdaloideae</taxon>
        <taxon>Amygdaleae</taxon>
        <taxon>Prunus</taxon>
    </lineage>
</organism>
<feature type="domain" description="LysM" evidence="13">
    <location>
        <begin position="158"/>
        <end position="205"/>
    </location>
</feature>
<evidence type="ECO:0000256" key="10">
    <source>
        <dbReference type="SAM" id="MobiDB-lite"/>
    </source>
</evidence>
<dbReference type="PANTHER" id="PTHR45927:SF11">
    <property type="entry name" value="LYSM DOMAIN RECEPTOR-LIKE KINASE 4"/>
    <property type="match status" value="1"/>
</dbReference>
<feature type="transmembrane region" description="Helical" evidence="11">
    <location>
        <begin position="39"/>
        <end position="60"/>
    </location>
</feature>
<keyword evidence="4" id="KW-0732">Signal</keyword>
<dbReference type="InterPro" id="IPR018392">
    <property type="entry name" value="LysM"/>
</dbReference>
<dbReference type="FunFam" id="1.10.510.10:FF:000468">
    <property type="entry name" value="PTI1-like tyrosine-protein kinase 3"/>
    <property type="match status" value="1"/>
</dbReference>
<feature type="domain" description="LysM" evidence="13">
    <location>
        <begin position="225"/>
        <end position="270"/>
    </location>
</feature>